<dbReference type="SUPFAM" id="SSF50630">
    <property type="entry name" value="Acid proteases"/>
    <property type="match status" value="1"/>
</dbReference>
<name>A0AA40ABI5_9PEZI</name>
<feature type="transmembrane region" description="Helical" evidence="1">
    <location>
        <begin position="507"/>
        <end position="528"/>
    </location>
</feature>
<keyword evidence="1" id="KW-0472">Membrane</keyword>
<evidence type="ECO:0000259" key="3">
    <source>
        <dbReference type="Pfam" id="PF00026"/>
    </source>
</evidence>
<sequence>MFALNVHGQRPWLAAATLALSYLRLVDAADVFQVPFTTDISYTFDGSQFDYLKFSINGTGQIGPDGPWQAAVIMLGSYQRVSLLEQWVGGLLVPMWPTGSVITQLLTTEGGGYYNKSANATRPWIEFGDNNEMVLSDYNARELSTGQGILDMVTMINARAEQPGYANINATIYAMNTSRILMRDPLNTTYTPEVGNLALGRPADVDLQNTTFVGTSIIEQMKSQGVVKTNSFGLHLGSAPLNQKGSLLLGGYDESRVVGTVAAFEMQLGVPFIFLLDVFLGVETGAKHFTAPLVDAGSSIWQGDAVDDAGEHFGGKKGSVLILPNPAVPGLHLPDPTCANAARYLPVHFDNATGYWLWDTTDPGYAPLINSGAYMSFVFSDMDARNVTIKIPMTLLNLTLDQPIVQMPTPYFPCHDVDKNNGYWELGRAFLQGSFFGINYEQNLTFLAQAPGPAMGQSLVHTIQAENRTLKSQPDSAFLDSWRASWPSAEAVVADQNNSKKPLSGGAIAGIVVGAVAGLSAVAILVFLCRRRRSGPRRGTAEMSELQVNSGGHKDIKGLAEVDTHTGVHEAAEAGLQEAADTAVLELDSPDKTLNEAPASPGVYELESFEKALARHTESSPPVHEMPIR</sequence>
<gene>
    <name evidence="4" type="ORF">B0T26DRAFT_752821</name>
</gene>
<dbReference type="Proteomes" id="UP001172101">
    <property type="component" value="Unassembled WGS sequence"/>
</dbReference>
<organism evidence="4 5">
    <name type="scientific">Lasiosphaeria miniovina</name>
    <dbReference type="NCBI Taxonomy" id="1954250"/>
    <lineage>
        <taxon>Eukaryota</taxon>
        <taxon>Fungi</taxon>
        <taxon>Dikarya</taxon>
        <taxon>Ascomycota</taxon>
        <taxon>Pezizomycotina</taxon>
        <taxon>Sordariomycetes</taxon>
        <taxon>Sordariomycetidae</taxon>
        <taxon>Sordariales</taxon>
        <taxon>Lasiosphaeriaceae</taxon>
        <taxon>Lasiosphaeria</taxon>
    </lineage>
</organism>
<evidence type="ECO:0000256" key="1">
    <source>
        <dbReference type="SAM" id="Phobius"/>
    </source>
</evidence>
<evidence type="ECO:0000313" key="5">
    <source>
        <dbReference type="Proteomes" id="UP001172101"/>
    </source>
</evidence>
<feature type="chain" id="PRO_5041348209" description="Peptidase A1 domain-containing protein" evidence="2">
    <location>
        <begin position="29"/>
        <end position="629"/>
    </location>
</feature>
<accession>A0AA40ABI5</accession>
<feature type="signal peptide" evidence="2">
    <location>
        <begin position="1"/>
        <end position="28"/>
    </location>
</feature>
<dbReference type="InterPro" id="IPR033121">
    <property type="entry name" value="PEPTIDASE_A1"/>
</dbReference>
<reference evidence="4" key="1">
    <citation type="submission" date="2023-06" db="EMBL/GenBank/DDBJ databases">
        <title>Genome-scale phylogeny and comparative genomics of the fungal order Sordariales.</title>
        <authorList>
            <consortium name="Lawrence Berkeley National Laboratory"/>
            <person name="Hensen N."/>
            <person name="Bonometti L."/>
            <person name="Westerberg I."/>
            <person name="Brannstrom I.O."/>
            <person name="Guillou S."/>
            <person name="Cros-Aarteil S."/>
            <person name="Calhoun S."/>
            <person name="Haridas S."/>
            <person name="Kuo A."/>
            <person name="Mondo S."/>
            <person name="Pangilinan J."/>
            <person name="Riley R."/>
            <person name="LaButti K."/>
            <person name="Andreopoulos B."/>
            <person name="Lipzen A."/>
            <person name="Chen C."/>
            <person name="Yanf M."/>
            <person name="Daum C."/>
            <person name="Ng V."/>
            <person name="Clum A."/>
            <person name="Steindorff A."/>
            <person name="Ohm R."/>
            <person name="Martin F."/>
            <person name="Silar P."/>
            <person name="Natvig D."/>
            <person name="Lalanne C."/>
            <person name="Gautier V."/>
            <person name="Ament-velasquez S.L."/>
            <person name="Kruys A."/>
            <person name="Hutchinson M.I."/>
            <person name="Powell A.J."/>
            <person name="Barry K."/>
            <person name="Miller A.N."/>
            <person name="Grigoriev I.V."/>
            <person name="Debuchy R."/>
            <person name="Gladieux P."/>
            <person name="Thoren M.H."/>
            <person name="Johannesson H."/>
        </authorList>
    </citation>
    <scope>NUCLEOTIDE SEQUENCE</scope>
    <source>
        <strain evidence="4">SMH2392-1A</strain>
    </source>
</reference>
<feature type="domain" description="Peptidase A1" evidence="3">
    <location>
        <begin position="214"/>
        <end position="445"/>
    </location>
</feature>
<protein>
    <recommendedName>
        <fullName evidence="3">Peptidase A1 domain-containing protein</fullName>
    </recommendedName>
</protein>
<dbReference type="Gene3D" id="2.40.70.10">
    <property type="entry name" value="Acid Proteases"/>
    <property type="match status" value="1"/>
</dbReference>
<keyword evidence="1" id="KW-0812">Transmembrane</keyword>
<dbReference type="GeneID" id="85328852"/>
<evidence type="ECO:0000256" key="2">
    <source>
        <dbReference type="SAM" id="SignalP"/>
    </source>
</evidence>
<keyword evidence="5" id="KW-1185">Reference proteome</keyword>
<comment type="caution">
    <text evidence="4">The sequence shown here is derived from an EMBL/GenBank/DDBJ whole genome shotgun (WGS) entry which is preliminary data.</text>
</comment>
<evidence type="ECO:0000313" key="4">
    <source>
        <dbReference type="EMBL" id="KAK0712603.1"/>
    </source>
</evidence>
<dbReference type="InterPro" id="IPR021109">
    <property type="entry name" value="Peptidase_aspartic_dom_sf"/>
</dbReference>
<dbReference type="AlphaFoldDB" id="A0AA40ABI5"/>
<keyword evidence="1" id="KW-1133">Transmembrane helix</keyword>
<proteinExistence type="predicted"/>
<dbReference type="Pfam" id="PF00026">
    <property type="entry name" value="Asp"/>
    <property type="match status" value="1"/>
</dbReference>
<keyword evidence="2" id="KW-0732">Signal</keyword>
<dbReference type="RefSeq" id="XP_060293926.1">
    <property type="nucleotide sequence ID" value="XM_060445582.1"/>
</dbReference>
<dbReference type="EMBL" id="JAUIRO010000005">
    <property type="protein sequence ID" value="KAK0712603.1"/>
    <property type="molecule type" value="Genomic_DNA"/>
</dbReference>